<dbReference type="InterPro" id="IPR036624">
    <property type="entry name" value="Hcp1-lik_sf"/>
</dbReference>
<gene>
    <name evidence="3" type="ORF">HH215_27045</name>
</gene>
<feature type="chain" id="PRO_5030822702" evidence="2">
    <location>
        <begin position="25"/>
        <end position="191"/>
    </location>
</feature>
<dbReference type="EMBL" id="CP051680">
    <property type="protein sequence ID" value="QJD86458.1"/>
    <property type="molecule type" value="Genomic_DNA"/>
</dbReference>
<dbReference type="PANTHER" id="PTHR36152">
    <property type="entry name" value="CYTOPLASMIC PROTEIN-RELATED"/>
    <property type="match status" value="1"/>
</dbReference>
<dbReference type="RefSeq" id="WP_169282707.1">
    <property type="nucleotide sequence ID" value="NZ_CP051680.1"/>
</dbReference>
<dbReference type="InterPro" id="IPR008514">
    <property type="entry name" value="T6SS_Hcp"/>
</dbReference>
<feature type="signal peptide" evidence="2">
    <location>
        <begin position="1"/>
        <end position="24"/>
    </location>
</feature>
<name>A0A7Z2VNU3_9BACL</name>
<dbReference type="Gene3D" id="2.30.110.20">
    <property type="entry name" value="Hcp1-like"/>
    <property type="match status" value="1"/>
</dbReference>
<proteinExistence type="predicted"/>
<evidence type="ECO:0000313" key="4">
    <source>
        <dbReference type="Proteomes" id="UP000502248"/>
    </source>
</evidence>
<feature type="compositionally biased region" description="Polar residues" evidence="1">
    <location>
        <begin position="176"/>
        <end position="191"/>
    </location>
</feature>
<dbReference type="SUPFAM" id="SSF141452">
    <property type="entry name" value="Hcp1-like"/>
    <property type="match status" value="1"/>
</dbReference>
<feature type="region of interest" description="Disordered" evidence="1">
    <location>
        <begin position="170"/>
        <end position="191"/>
    </location>
</feature>
<evidence type="ECO:0000313" key="3">
    <source>
        <dbReference type="EMBL" id="QJD86458.1"/>
    </source>
</evidence>
<dbReference type="Pfam" id="PF05638">
    <property type="entry name" value="T6SS_HCP"/>
    <property type="match status" value="1"/>
</dbReference>
<evidence type="ECO:0000256" key="1">
    <source>
        <dbReference type="SAM" id="MobiDB-lite"/>
    </source>
</evidence>
<accession>A0A7Z2VNU3</accession>
<evidence type="ECO:0000256" key="2">
    <source>
        <dbReference type="SAM" id="SignalP"/>
    </source>
</evidence>
<dbReference type="AlphaFoldDB" id="A0A7Z2VNU3"/>
<dbReference type="Proteomes" id="UP000502248">
    <property type="component" value="Chromosome"/>
</dbReference>
<protein>
    <submittedName>
        <fullName evidence="3">Type VI secretion system tube protein Hcp</fullName>
    </submittedName>
</protein>
<keyword evidence="2" id="KW-0732">Signal</keyword>
<dbReference type="PANTHER" id="PTHR36152:SF1">
    <property type="entry name" value="UBIQUITIN-LIKE DOMAIN-CONTAINING PROTEIN"/>
    <property type="match status" value="1"/>
</dbReference>
<organism evidence="3 4">
    <name type="scientific">Cohnella herbarum</name>
    <dbReference type="NCBI Taxonomy" id="2728023"/>
    <lineage>
        <taxon>Bacteria</taxon>
        <taxon>Bacillati</taxon>
        <taxon>Bacillota</taxon>
        <taxon>Bacilli</taxon>
        <taxon>Bacillales</taxon>
        <taxon>Paenibacillaceae</taxon>
        <taxon>Cohnella</taxon>
    </lineage>
</organism>
<sequence>MRKLRTKLLVVIGILMMVSGAASAASVSTAETPLPPTHSVYLKLDGIVGESTARNYERWIELTDVQFGVSNGSANSAAAGGGGSAGKAVLDHFTLAKSVDSSSIPLFQAALAGTYIKNGQLVIVTRGDSPAPLLSIDLSSIILADYEFDNERETIQLKFDAIKLSYFPTRPDGSKSPPTTGGWNFKQNVKT</sequence>
<keyword evidence="4" id="KW-1185">Reference proteome</keyword>
<reference evidence="3 4" key="1">
    <citation type="submission" date="2020-04" db="EMBL/GenBank/DDBJ databases">
        <title>Genome sequencing of novel species.</title>
        <authorList>
            <person name="Heo J."/>
            <person name="Kim S.-J."/>
            <person name="Kim J.-S."/>
            <person name="Hong S.-B."/>
            <person name="Kwon S.-W."/>
        </authorList>
    </citation>
    <scope>NUCLEOTIDE SEQUENCE [LARGE SCALE GENOMIC DNA]</scope>
    <source>
        <strain evidence="3 4">MFER-1</strain>
    </source>
</reference>
<dbReference type="InterPro" id="IPR053165">
    <property type="entry name" value="HSI-I_assembly_Hcp1"/>
</dbReference>
<dbReference type="KEGG" id="cheb:HH215_27045"/>